<name>A0A9Q0J9E3_9ROSI</name>
<protein>
    <recommendedName>
        <fullName evidence="1">F-box protein At3g26010-like beta-propeller domain-containing protein</fullName>
    </recommendedName>
</protein>
<dbReference type="OrthoDB" id="1157305at2759"/>
<organism evidence="2 3">
    <name type="scientific">Turnera subulata</name>
    <dbReference type="NCBI Taxonomy" id="218843"/>
    <lineage>
        <taxon>Eukaryota</taxon>
        <taxon>Viridiplantae</taxon>
        <taxon>Streptophyta</taxon>
        <taxon>Embryophyta</taxon>
        <taxon>Tracheophyta</taxon>
        <taxon>Spermatophyta</taxon>
        <taxon>Magnoliopsida</taxon>
        <taxon>eudicotyledons</taxon>
        <taxon>Gunneridae</taxon>
        <taxon>Pentapetalae</taxon>
        <taxon>rosids</taxon>
        <taxon>fabids</taxon>
        <taxon>Malpighiales</taxon>
        <taxon>Passifloraceae</taxon>
        <taxon>Turnera</taxon>
    </lineage>
</organism>
<dbReference type="PANTHER" id="PTHR35546">
    <property type="entry name" value="F-BOX PROTEIN INTERACTION DOMAIN PROTEIN-RELATED"/>
    <property type="match status" value="1"/>
</dbReference>
<dbReference type="Pfam" id="PF24750">
    <property type="entry name" value="b-prop_At3g26010-like"/>
    <property type="match status" value="1"/>
</dbReference>
<proteinExistence type="predicted"/>
<reference evidence="2" key="2">
    <citation type="journal article" date="2023" name="Plants (Basel)">
        <title>Annotation of the Turnera subulata (Passifloraceae) Draft Genome Reveals the S-Locus Evolved after the Divergence of Turneroideae from Passifloroideae in a Stepwise Manner.</title>
        <authorList>
            <person name="Henning P.M."/>
            <person name="Roalson E.H."/>
            <person name="Mir W."/>
            <person name="McCubbin A.G."/>
            <person name="Shore J.S."/>
        </authorList>
    </citation>
    <scope>NUCLEOTIDE SEQUENCE</scope>
    <source>
        <strain evidence="2">F60SS</strain>
    </source>
</reference>
<evidence type="ECO:0000259" key="1">
    <source>
        <dbReference type="Pfam" id="PF24750"/>
    </source>
</evidence>
<accession>A0A9Q0J9E3</accession>
<evidence type="ECO:0000313" key="2">
    <source>
        <dbReference type="EMBL" id="KAJ4832937.1"/>
    </source>
</evidence>
<reference evidence="2" key="1">
    <citation type="submission" date="2022-02" db="EMBL/GenBank/DDBJ databases">
        <authorList>
            <person name="Henning P.M."/>
            <person name="McCubbin A.G."/>
            <person name="Shore J.S."/>
        </authorList>
    </citation>
    <scope>NUCLEOTIDE SEQUENCE</scope>
    <source>
        <strain evidence="2">F60SS</strain>
        <tissue evidence="2">Leaves</tissue>
    </source>
</reference>
<dbReference type="Proteomes" id="UP001141552">
    <property type="component" value="Unassembled WGS sequence"/>
</dbReference>
<dbReference type="AlphaFoldDB" id="A0A9Q0J9E3"/>
<comment type="caution">
    <text evidence="2">The sequence shown here is derived from an EMBL/GenBank/DDBJ whole genome shotgun (WGS) entry which is preliminary data.</text>
</comment>
<dbReference type="EMBL" id="JAKUCV010005040">
    <property type="protein sequence ID" value="KAJ4832937.1"/>
    <property type="molecule type" value="Genomic_DNA"/>
</dbReference>
<evidence type="ECO:0000313" key="3">
    <source>
        <dbReference type="Proteomes" id="UP001141552"/>
    </source>
</evidence>
<sequence>MEGIDDALLMEILCRACSSPKFAFQCKLVCKRWESLISNPIFPSRWNELCNIYHPNRRKLFFLIFNLRIRPKQNKYMLNHVVSKPTNLLGRRKSFKLDFLPCSKQGLPASVRIAASCSNGLLLCHSIGHLMDSEPRVYYLCNPLTREWVALPPFPAKYPFMEGVAVGIVCDDKNWSSTYRVVRFHEGKYAYPFNGHRSAFIAEIFSSKTNEWEETEVWYPPLNNPSFCFLGYRSGAEYLSDNIFSCNGRLFMMNAMGIVVYNPFEPERFHIIKFPNEPHFRHIVYGESKGSFRLLANTSIGGHGCFKIWELTDYEKGEWRLINEIFFRDMDTDDVALKQAVWHDGGKGVQSLGLDPNDEHTVYFDLLIRDGFSGRNCVNHRQIFSCNLQTKKAELLHPTISQWSAEKELGRAYINVFHFASSEYWPTCSNEMPLPTSN</sequence>
<dbReference type="InterPro" id="IPR036047">
    <property type="entry name" value="F-box-like_dom_sf"/>
</dbReference>
<keyword evidence="3" id="KW-1185">Reference proteome</keyword>
<dbReference type="InterPro" id="IPR055290">
    <property type="entry name" value="At3g26010-like"/>
</dbReference>
<feature type="domain" description="F-box protein At3g26010-like beta-propeller" evidence="1">
    <location>
        <begin position="113"/>
        <end position="398"/>
    </location>
</feature>
<dbReference type="InterPro" id="IPR056592">
    <property type="entry name" value="Beta-prop_At3g26010-like"/>
</dbReference>
<dbReference type="SUPFAM" id="SSF81383">
    <property type="entry name" value="F-box domain"/>
    <property type="match status" value="1"/>
</dbReference>
<dbReference type="PANTHER" id="PTHR35546:SF130">
    <property type="entry name" value="EXPRESSED PROTEIN"/>
    <property type="match status" value="1"/>
</dbReference>
<gene>
    <name evidence="2" type="ORF">Tsubulata_022980</name>
</gene>